<accession>A0A084G3Q2</accession>
<organism evidence="2 3">
    <name type="scientific">Pseudallescheria apiosperma</name>
    <name type="common">Scedosporium apiospermum</name>
    <dbReference type="NCBI Taxonomy" id="563466"/>
    <lineage>
        <taxon>Eukaryota</taxon>
        <taxon>Fungi</taxon>
        <taxon>Dikarya</taxon>
        <taxon>Ascomycota</taxon>
        <taxon>Pezizomycotina</taxon>
        <taxon>Sordariomycetes</taxon>
        <taxon>Hypocreomycetidae</taxon>
        <taxon>Microascales</taxon>
        <taxon>Microascaceae</taxon>
        <taxon>Scedosporium</taxon>
    </lineage>
</organism>
<dbReference type="EMBL" id="JOWA01000104">
    <property type="protein sequence ID" value="KEZ41964.1"/>
    <property type="molecule type" value="Genomic_DNA"/>
</dbReference>
<name>A0A084G3Q2_PSEDA</name>
<dbReference type="KEGG" id="sapo:SAPIO_CDS6539"/>
<reference evidence="2 3" key="1">
    <citation type="journal article" date="2014" name="Genome Announc.">
        <title>Draft genome sequence of the pathogenic fungus Scedosporium apiospermum.</title>
        <authorList>
            <person name="Vandeputte P."/>
            <person name="Ghamrawi S."/>
            <person name="Rechenmann M."/>
            <person name="Iltis A."/>
            <person name="Giraud S."/>
            <person name="Fleury M."/>
            <person name="Thornton C."/>
            <person name="Delhaes L."/>
            <person name="Meyer W."/>
            <person name="Papon N."/>
            <person name="Bouchara J.P."/>
        </authorList>
    </citation>
    <scope>NUCLEOTIDE SEQUENCE [LARGE SCALE GENOMIC DNA]</scope>
    <source>
        <strain evidence="2 3">IHEM 14462</strain>
    </source>
</reference>
<dbReference type="AlphaFoldDB" id="A0A084G3Q2"/>
<dbReference type="HOGENOM" id="CLU_137596_1_0_1"/>
<dbReference type="RefSeq" id="XP_016641763.1">
    <property type="nucleotide sequence ID" value="XM_016788610.1"/>
</dbReference>
<gene>
    <name evidence="2" type="ORF">SAPIO_CDS6539</name>
</gene>
<evidence type="ECO:0000313" key="3">
    <source>
        <dbReference type="Proteomes" id="UP000028545"/>
    </source>
</evidence>
<dbReference type="PROSITE" id="PS50927">
    <property type="entry name" value="BULB_LECTIN"/>
    <property type="match status" value="1"/>
</dbReference>
<dbReference type="Proteomes" id="UP000028545">
    <property type="component" value="Unassembled WGS sequence"/>
</dbReference>
<feature type="domain" description="Bulb-type lectin" evidence="1">
    <location>
        <begin position="1"/>
        <end position="85"/>
    </location>
</feature>
<sequence length="87" mass="9492">MSHSTLGNGEWLYPGQCLVKQVWDVKGLKMQGDGNLVIYDNGDKPFWSTGTTLRSGGDKVVLTVQNDGNAVLYKGEALWGSNSMKNN</sequence>
<proteinExistence type="predicted"/>
<dbReference type="GeneID" id="27725611"/>
<dbReference type="VEuPathDB" id="FungiDB:SAPIO_CDS6539"/>
<dbReference type="Gene3D" id="2.90.10.10">
    <property type="entry name" value="Bulb-type lectin domain"/>
    <property type="match status" value="2"/>
</dbReference>
<dbReference type="OMA" id="GRMSIYW"/>
<dbReference type="InterPro" id="IPR036426">
    <property type="entry name" value="Bulb-type_lectin_dom_sf"/>
</dbReference>
<keyword evidence="3" id="KW-1185">Reference proteome</keyword>
<dbReference type="SUPFAM" id="SSF51110">
    <property type="entry name" value="alpha-D-mannose-specific plant lectins"/>
    <property type="match status" value="1"/>
</dbReference>
<evidence type="ECO:0000313" key="2">
    <source>
        <dbReference type="EMBL" id="KEZ41964.1"/>
    </source>
</evidence>
<comment type="caution">
    <text evidence="2">The sequence shown here is derived from an EMBL/GenBank/DDBJ whole genome shotgun (WGS) entry which is preliminary data.</text>
</comment>
<dbReference type="OrthoDB" id="1884773at2759"/>
<evidence type="ECO:0000259" key="1">
    <source>
        <dbReference type="PROSITE" id="PS50927"/>
    </source>
</evidence>
<dbReference type="InterPro" id="IPR001480">
    <property type="entry name" value="Bulb-type_lectin_dom"/>
</dbReference>
<protein>
    <recommendedName>
        <fullName evidence="1">Bulb-type lectin domain-containing protein</fullName>
    </recommendedName>
</protein>